<sequence length="110" mass="12645">MTALNYAEAKNDHKGEKLLTLSNEHKVEIDARELQCQEAHQLYPVLIAMKRKAITVLIKTVIIRYTWMAKRVAFLTNSGQSDSFDIKEKDLKVNSARDYSSIRLFTNDSI</sequence>
<dbReference type="EMBL" id="CAEY01000811">
    <property type="status" value="NOT_ANNOTATED_CDS"/>
    <property type="molecule type" value="Genomic_DNA"/>
</dbReference>
<evidence type="ECO:0000313" key="1">
    <source>
        <dbReference type="EnsemblMetazoa" id="tetur02g07980.1"/>
    </source>
</evidence>
<organism evidence="1 2">
    <name type="scientific">Tetranychus urticae</name>
    <name type="common">Two-spotted spider mite</name>
    <dbReference type="NCBI Taxonomy" id="32264"/>
    <lineage>
        <taxon>Eukaryota</taxon>
        <taxon>Metazoa</taxon>
        <taxon>Ecdysozoa</taxon>
        <taxon>Arthropoda</taxon>
        <taxon>Chelicerata</taxon>
        <taxon>Arachnida</taxon>
        <taxon>Acari</taxon>
        <taxon>Acariformes</taxon>
        <taxon>Trombidiformes</taxon>
        <taxon>Prostigmata</taxon>
        <taxon>Eleutherengona</taxon>
        <taxon>Raphignathae</taxon>
        <taxon>Tetranychoidea</taxon>
        <taxon>Tetranychidae</taxon>
        <taxon>Tetranychus</taxon>
    </lineage>
</organism>
<name>T1JWE5_TETUR</name>
<dbReference type="Proteomes" id="UP000015104">
    <property type="component" value="Unassembled WGS sequence"/>
</dbReference>
<evidence type="ECO:0000313" key="2">
    <source>
        <dbReference type="Proteomes" id="UP000015104"/>
    </source>
</evidence>
<reference evidence="2" key="1">
    <citation type="submission" date="2011-08" db="EMBL/GenBank/DDBJ databases">
        <authorList>
            <person name="Rombauts S."/>
        </authorList>
    </citation>
    <scope>NUCLEOTIDE SEQUENCE</scope>
    <source>
        <strain evidence="2">London</strain>
    </source>
</reference>
<dbReference type="EnsemblMetazoa" id="tetur02g07980.1">
    <property type="protein sequence ID" value="tetur02g07980.1"/>
    <property type="gene ID" value="tetur02g07980"/>
</dbReference>
<accession>T1JWE5</accession>
<reference evidence="1" key="2">
    <citation type="submission" date="2015-06" db="UniProtKB">
        <authorList>
            <consortium name="EnsemblMetazoa"/>
        </authorList>
    </citation>
    <scope>IDENTIFICATION</scope>
</reference>
<proteinExistence type="predicted"/>
<dbReference type="AlphaFoldDB" id="T1JWE5"/>
<protein>
    <submittedName>
        <fullName evidence="1">Uncharacterized protein</fullName>
    </submittedName>
</protein>
<keyword evidence="2" id="KW-1185">Reference proteome</keyword>
<dbReference type="HOGENOM" id="CLU_2174137_0_0_1"/>